<name>A0ABR2K4Q0_9EUKA</name>
<dbReference type="PROSITE" id="PS51518">
    <property type="entry name" value="SGF29_C"/>
    <property type="match status" value="1"/>
</dbReference>
<dbReference type="Gene3D" id="2.30.30.140">
    <property type="match status" value="2"/>
</dbReference>
<gene>
    <name evidence="2" type="ORF">M9Y10_041563</name>
</gene>
<dbReference type="PANTHER" id="PTHR21539:SF0">
    <property type="entry name" value="SAGA-ASSOCIATED FACTOR 29"/>
    <property type="match status" value="1"/>
</dbReference>
<dbReference type="Proteomes" id="UP001470230">
    <property type="component" value="Unassembled WGS sequence"/>
</dbReference>
<sequence>MEKNYDANLESSQIFSDLLKGAYKLEQYREKVSQISDVKDEESLKTLSKLVESSTDVLRFQKSQIKCVIDHLVSIIEERSLNNPIDNIVIPTREELKKKFAEFIELKLPQVTGPYPPLCGALRWPPDKIVPNNSYVCVPYGDQYILAIILCFDPETYSYKVTDAEPDTAVDSDVEIFDVSADKVIPLPTSLPVRRNKRVTFPHKAKVLALWKDEIGWTSVFYPAVVIGQPNNNSNYNLKFDGDYPITAVIPERFVVEAPSD</sequence>
<comment type="caution">
    <text evidence="2">The sequence shown here is derived from an EMBL/GenBank/DDBJ whole genome shotgun (WGS) entry which is preliminary data.</text>
</comment>
<dbReference type="InterPro" id="IPR037802">
    <property type="entry name" value="SGF29"/>
</dbReference>
<feature type="domain" description="SGF29 C-terminal" evidence="1">
    <location>
        <begin position="125"/>
        <end position="261"/>
    </location>
</feature>
<evidence type="ECO:0000313" key="2">
    <source>
        <dbReference type="EMBL" id="KAK8886103.1"/>
    </source>
</evidence>
<keyword evidence="3" id="KW-1185">Reference proteome</keyword>
<dbReference type="Pfam" id="PF07039">
    <property type="entry name" value="SGF29_Tudor"/>
    <property type="match status" value="1"/>
</dbReference>
<dbReference type="EMBL" id="JAPFFF010000007">
    <property type="protein sequence ID" value="KAK8886103.1"/>
    <property type="molecule type" value="Genomic_DNA"/>
</dbReference>
<accession>A0ABR2K4Q0</accession>
<evidence type="ECO:0000313" key="3">
    <source>
        <dbReference type="Proteomes" id="UP001470230"/>
    </source>
</evidence>
<reference evidence="2 3" key="1">
    <citation type="submission" date="2024-04" db="EMBL/GenBank/DDBJ databases">
        <title>Tritrichomonas musculus Genome.</title>
        <authorList>
            <person name="Alves-Ferreira E."/>
            <person name="Grigg M."/>
            <person name="Lorenzi H."/>
            <person name="Galac M."/>
        </authorList>
    </citation>
    <scope>NUCLEOTIDE SEQUENCE [LARGE SCALE GENOMIC DNA]</scope>
    <source>
        <strain evidence="2 3">EAF2021</strain>
    </source>
</reference>
<dbReference type="InterPro" id="IPR047288">
    <property type="entry name" value="Tudor_SGF29_rpt1"/>
</dbReference>
<organism evidence="2 3">
    <name type="scientific">Tritrichomonas musculus</name>
    <dbReference type="NCBI Taxonomy" id="1915356"/>
    <lineage>
        <taxon>Eukaryota</taxon>
        <taxon>Metamonada</taxon>
        <taxon>Parabasalia</taxon>
        <taxon>Tritrichomonadida</taxon>
        <taxon>Tritrichomonadidae</taxon>
        <taxon>Tritrichomonas</taxon>
    </lineage>
</organism>
<proteinExistence type="predicted"/>
<protein>
    <recommendedName>
        <fullName evidence="1">SGF29 C-terminal domain-containing protein</fullName>
    </recommendedName>
</protein>
<dbReference type="PANTHER" id="PTHR21539">
    <property type="entry name" value="SAGA-ASSOCIATED FACTOR 29"/>
    <property type="match status" value="1"/>
</dbReference>
<dbReference type="CDD" id="cd20393">
    <property type="entry name" value="Tudor_SGF29_rpt1"/>
    <property type="match status" value="1"/>
</dbReference>
<dbReference type="InterPro" id="IPR010750">
    <property type="entry name" value="SGF29_tudor-like_dom"/>
</dbReference>
<evidence type="ECO:0000259" key="1">
    <source>
        <dbReference type="PROSITE" id="PS51518"/>
    </source>
</evidence>